<organism evidence="8 9">
    <name type="scientific">Porphyra umbilicalis</name>
    <name type="common">Purple laver</name>
    <name type="synonym">Red alga</name>
    <dbReference type="NCBI Taxonomy" id="2786"/>
    <lineage>
        <taxon>Eukaryota</taxon>
        <taxon>Rhodophyta</taxon>
        <taxon>Bangiophyceae</taxon>
        <taxon>Bangiales</taxon>
        <taxon>Bangiaceae</taxon>
        <taxon>Porphyra</taxon>
    </lineage>
</organism>
<dbReference type="SMART" id="SM01402">
    <property type="entry name" value="Ribosomal_S27"/>
    <property type="match status" value="1"/>
</dbReference>
<dbReference type="Pfam" id="PF01599">
    <property type="entry name" value="Ribosomal_S27"/>
    <property type="match status" value="1"/>
</dbReference>
<dbReference type="InterPro" id="IPR029071">
    <property type="entry name" value="Ubiquitin-like_domsf"/>
</dbReference>
<evidence type="ECO:0000259" key="7">
    <source>
        <dbReference type="PROSITE" id="PS50053"/>
    </source>
</evidence>
<dbReference type="AlphaFoldDB" id="A0A1X6NNJ0"/>
<evidence type="ECO:0000313" key="9">
    <source>
        <dbReference type="Proteomes" id="UP000218209"/>
    </source>
</evidence>
<keyword evidence="3" id="KW-1017">Isopeptide bond</keyword>
<dbReference type="InterPro" id="IPR011332">
    <property type="entry name" value="Ribosomal_zn-bd"/>
</dbReference>
<dbReference type="GO" id="GO:0006412">
    <property type="term" value="P:translation"/>
    <property type="evidence" value="ECO:0007669"/>
    <property type="project" value="InterPro"/>
</dbReference>
<dbReference type="Gene3D" id="3.10.20.90">
    <property type="entry name" value="Phosphatidylinositol 3-kinase Catalytic Subunit, Chain A, domain 1"/>
    <property type="match status" value="1"/>
</dbReference>
<dbReference type="PROSITE" id="PS50053">
    <property type="entry name" value="UBIQUITIN_2"/>
    <property type="match status" value="1"/>
</dbReference>
<dbReference type="InterPro" id="IPR000626">
    <property type="entry name" value="Ubiquitin-like_dom"/>
</dbReference>
<sequence>MVQVFVKTLACGTAVVRDAATVGELRATAAAASGVATGELRLIGGAHELGEDALTLLDAGLVDGSTVYSTLRVLGGGKKRKKKTYTKPKKIKHKKKKVPMAVLKYYKVSDDGKVERLRRECPHEMCGAGIFMAAHKDRHYCGKCGLTYALDQEAA</sequence>
<accession>A0A1X6NNJ0</accession>
<dbReference type="SUPFAM" id="SSF57829">
    <property type="entry name" value="Zn-binding ribosomal proteins"/>
    <property type="match status" value="1"/>
</dbReference>
<dbReference type="Gene3D" id="6.20.50.150">
    <property type="match status" value="1"/>
</dbReference>
<evidence type="ECO:0000256" key="5">
    <source>
        <dbReference type="ARBA" id="ARBA00022980"/>
    </source>
</evidence>
<dbReference type="OrthoDB" id="428577at2759"/>
<evidence type="ECO:0000256" key="3">
    <source>
        <dbReference type="ARBA" id="ARBA00022499"/>
    </source>
</evidence>
<dbReference type="GO" id="GO:0005840">
    <property type="term" value="C:ribosome"/>
    <property type="evidence" value="ECO:0007669"/>
    <property type="project" value="UniProtKB-KW"/>
</dbReference>
<proteinExistence type="inferred from homology"/>
<keyword evidence="5" id="KW-0689">Ribosomal protein</keyword>
<comment type="similarity">
    <text evidence="2">In the C-terminal section; belongs to the eukaryotic ribosomal protein eS31 family.</text>
</comment>
<evidence type="ECO:0000256" key="1">
    <source>
        <dbReference type="ARBA" id="ARBA00008373"/>
    </source>
</evidence>
<name>A0A1X6NNJ0_PORUM</name>
<comment type="similarity">
    <text evidence="1">In the N-terminal section; belongs to the ubiquitin family.</text>
</comment>
<dbReference type="SUPFAM" id="SSF54236">
    <property type="entry name" value="Ubiquitin-like"/>
    <property type="match status" value="1"/>
</dbReference>
<dbReference type="GO" id="GO:1990904">
    <property type="term" value="C:ribonucleoprotein complex"/>
    <property type="evidence" value="ECO:0007669"/>
    <property type="project" value="UniProtKB-KW"/>
</dbReference>
<dbReference type="GO" id="GO:0003735">
    <property type="term" value="F:structural constituent of ribosome"/>
    <property type="evidence" value="ECO:0007669"/>
    <property type="project" value="InterPro"/>
</dbReference>
<feature type="domain" description="Ubiquitin-like" evidence="7">
    <location>
        <begin position="2"/>
        <end position="76"/>
    </location>
</feature>
<reference evidence="8 9" key="1">
    <citation type="submission" date="2017-03" db="EMBL/GenBank/DDBJ databases">
        <title>WGS assembly of Porphyra umbilicalis.</title>
        <authorList>
            <person name="Brawley S.H."/>
            <person name="Blouin N.A."/>
            <person name="Ficko-Blean E."/>
            <person name="Wheeler G.L."/>
            <person name="Lohr M."/>
            <person name="Goodson H.V."/>
            <person name="Jenkins J.W."/>
            <person name="Blaby-Haas C.E."/>
            <person name="Helliwell K.E."/>
            <person name="Chan C."/>
            <person name="Marriage T."/>
            <person name="Bhattacharya D."/>
            <person name="Klein A.S."/>
            <person name="Badis Y."/>
            <person name="Brodie J."/>
            <person name="Cao Y."/>
            <person name="Collen J."/>
            <person name="Dittami S.M."/>
            <person name="Gachon C.M."/>
            <person name="Green B.R."/>
            <person name="Karpowicz S."/>
            <person name="Kim J.W."/>
            <person name="Kudahl U."/>
            <person name="Lin S."/>
            <person name="Michel G."/>
            <person name="Mittag M."/>
            <person name="Olson B.J."/>
            <person name="Pangilinan J."/>
            <person name="Peng Y."/>
            <person name="Qiu H."/>
            <person name="Shu S."/>
            <person name="Singer J.T."/>
            <person name="Smith A.G."/>
            <person name="Sprecher B.N."/>
            <person name="Wagner V."/>
            <person name="Wang W."/>
            <person name="Wang Z.-Y."/>
            <person name="Yan J."/>
            <person name="Yarish C."/>
            <person name="Zoeuner-Riek S."/>
            <person name="Zhuang Y."/>
            <person name="Zou Y."/>
            <person name="Lindquist E.A."/>
            <person name="Grimwood J."/>
            <person name="Barry K."/>
            <person name="Rokhsar D.S."/>
            <person name="Schmutz J."/>
            <person name="Stiller J.W."/>
            <person name="Grossman A.R."/>
            <person name="Prochnik S.E."/>
        </authorList>
    </citation>
    <scope>NUCLEOTIDE SEQUENCE [LARGE SCALE GENOMIC DNA]</scope>
    <source>
        <strain evidence="8">4086291</strain>
    </source>
</reference>
<keyword evidence="9" id="KW-1185">Reference proteome</keyword>
<evidence type="ECO:0000256" key="2">
    <source>
        <dbReference type="ARBA" id="ARBA00009891"/>
    </source>
</evidence>
<protein>
    <recommendedName>
        <fullName evidence="7">Ubiquitin-like domain-containing protein</fullName>
    </recommendedName>
</protein>
<evidence type="ECO:0000256" key="6">
    <source>
        <dbReference type="ARBA" id="ARBA00023274"/>
    </source>
</evidence>
<dbReference type="Proteomes" id="UP000218209">
    <property type="component" value="Unassembled WGS sequence"/>
</dbReference>
<dbReference type="EMBL" id="KV919292">
    <property type="protein sequence ID" value="OSX70219.1"/>
    <property type="molecule type" value="Genomic_DNA"/>
</dbReference>
<dbReference type="InterPro" id="IPR002906">
    <property type="entry name" value="Ribosomal_eS31"/>
</dbReference>
<dbReference type="InterPro" id="IPR038582">
    <property type="entry name" value="Ribosomal_eS31_euk-type_sf"/>
</dbReference>
<gene>
    <name evidence="8" type="ORF">BU14_0852s0004</name>
</gene>
<keyword evidence="4" id="KW-0862">Zinc</keyword>
<evidence type="ECO:0000313" key="8">
    <source>
        <dbReference type="EMBL" id="OSX70219.1"/>
    </source>
</evidence>
<keyword evidence="6" id="KW-0687">Ribonucleoprotein</keyword>
<evidence type="ECO:0000256" key="4">
    <source>
        <dbReference type="ARBA" id="ARBA00022833"/>
    </source>
</evidence>